<reference evidence="3" key="1">
    <citation type="journal article" date="2014" name="Int. J. Syst. Evol. Microbiol.">
        <title>Complete genome sequence of Corynebacterium casei LMG S-19264T (=DSM 44701T), isolated from a smear-ripened cheese.</title>
        <authorList>
            <consortium name="US DOE Joint Genome Institute (JGI-PGF)"/>
            <person name="Walter F."/>
            <person name="Albersmeier A."/>
            <person name="Kalinowski J."/>
            <person name="Ruckert C."/>
        </authorList>
    </citation>
    <scope>NUCLEOTIDE SEQUENCE</scope>
    <source>
        <strain evidence="3">JCM 19831</strain>
    </source>
</reference>
<feature type="domain" description="Insertion element IS402-like" evidence="2">
    <location>
        <begin position="2"/>
        <end position="38"/>
    </location>
</feature>
<dbReference type="AlphaFoldDB" id="A0A917WUL2"/>
<gene>
    <name evidence="3" type="ORF">GCM10007977_033320</name>
</gene>
<comment type="caution">
    <text evidence="3">The sequence shown here is derived from an EMBL/GenBank/DDBJ whole genome shotgun (WGS) entry which is preliminary data.</text>
</comment>
<evidence type="ECO:0000313" key="4">
    <source>
        <dbReference type="Proteomes" id="UP000642070"/>
    </source>
</evidence>
<dbReference type="PANTHER" id="PTHR30007:SF0">
    <property type="entry name" value="TRANSPOSASE"/>
    <property type="match status" value="1"/>
</dbReference>
<protein>
    <recommendedName>
        <fullName evidence="2">Insertion element IS402-like domain-containing protein</fullName>
    </recommendedName>
</protein>
<dbReference type="InterPro" id="IPR025161">
    <property type="entry name" value="IS402-like_dom"/>
</dbReference>
<proteinExistence type="predicted"/>
<name>A0A917WUL2_9ACTN</name>
<feature type="region of interest" description="Disordered" evidence="1">
    <location>
        <begin position="46"/>
        <end position="90"/>
    </location>
</feature>
<dbReference type="Proteomes" id="UP000642070">
    <property type="component" value="Unassembled WGS sequence"/>
</dbReference>
<accession>A0A917WUL2</accession>
<organism evidence="3 4">
    <name type="scientific">Dactylosporangium sucinum</name>
    <dbReference type="NCBI Taxonomy" id="1424081"/>
    <lineage>
        <taxon>Bacteria</taxon>
        <taxon>Bacillati</taxon>
        <taxon>Actinomycetota</taxon>
        <taxon>Actinomycetes</taxon>
        <taxon>Micromonosporales</taxon>
        <taxon>Micromonosporaceae</taxon>
        <taxon>Dactylosporangium</taxon>
    </lineage>
</organism>
<sequence>MLVSGCAWRLVPHDLAPWHTTYRWFRYWSAQRVWDDIHDALRDRVRQAEGRDPQPSAAVLDSQSASPRAAARRSDSTPARKRAAASDICW</sequence>
<evidence type="ECO:0000313" key="3">
    <source>
        <dbReference type="EMBL" id="GGM29358.1"/>
    </source>
</evidence>
<dbReference type="PANTHER" id="PTHR30007">
    <property type="entry name" value="PHP DOMAIN PROTEIN"/>
    <property type="match status" value="1"/>
</dbReference>
<dbReference type="Pfam" id="PF13340">
    <property type="entry name" value="DUF4096"/>
    <property type="match status" value="1"/>
</dbReference>
<evidence type="ECO:0000256" key="1">
    <source>
        <dbReference type="SAM" id="MobiDB-lite"/>
    </source>
</evidence>
<evidence type="ECO:0000259" key="2">
    <source>
        <dbReference type="Pfam" id="PF13340"/>
    </source>
</evidence>
<keyword evidence="4" id="KW-1185">Reference proteome</keyword>
<reference evidence="3" key="2">
    <citation type="submission" date="2020-09" db="EMBL/GenBank/DDBJ databases">
        <authorList>
            <person name="Sun Q."/>
            <person name="Ohkuma M."/>
        </authorList>
    </citation>
    <scope>NUCLEOTIDE SEQUENCE</scope>
    <source>
        <strain evidence="3">JCM 19831</strain>
    </source>
</reference>
<dbReference type="EMBL" id="BMPI01000014">
    <property type="protein sequence ID" value="GGM29358.1"/>
    <property type="molecule type" value="Genomic_DNA"/>
</dbReference>